<reference evidence="1" key="1">
    <citation type="submission" date="2016-07" db="EMBL/GenBank/DDBJ databases">
        <authorList>
            <person name="Bretaudeau A."/>
        </authorList>
    </citation>
    <scope>NUCLEOTIDE SEQUENCE</scope>
    <source>
        <strain evidence="1">Rice</strain>
        <tissue evidence="1">Whole body</tissue>
    </source>
</reference>
<sequence length="115" mass="12644">MNLEVLVLEGVNIIQLLLPFALSEARGCVRLLLAKNHPVSTHAFPVGVPVNPLGVVFDQNTEEIQNAFKFAMLQHSNSANKSNLDFQLYVDIINTADAFKLSRLNNTLNGIAITQ</sequence>
<accession>A0A2H1WI95</accession>
<name>A0A2H1WI95_SPOFR</name>
<organism evidence="1">
    <name type="scientific">Spodoptera frugiperda</name>
    <name type="common">Fall armyworm</name>
    <dbReference type="NCBI Taxonomy" id="7108"/>
    <lineage>
        <taxon>Eukaryota</taxon>
        <taxon>Metazoa</taxon>
        <taxon>Ecdysozoa</taxon>
        <taxon>Arthropoda</taxon>
        <taxon>Hexapoda</taxon>
        <taxon>Insecta</taxon>
        <taxon>Pterygota</taxon>
        <taxon>Neoptera</taxon>
        <taxon>Endopterygota</taxon>
        <taxon>Lepidoptera</taxon>
        <taxon>Glossata</taxon>
        <taxon>Ditrysia</taxon>
        <taxon>Noctuoidea</taxon>
        <taxon>Noctuidae</taxon>
        <taxon>Amphipyrinae</taxon>
        <taxon>Spodoptera</taxon>
    </lineage>
</organism>
<evidence type="ECO:0000313" key="1">
    <source>
        <dbReference type="EMBL" id="SOQ52789.1"/>
    </source>
</evidence>
<dbReference type="Gene3D" id="3.40.50.2300">
    <property type="match status" value="1"/>
</dbReference>
<proteinExistence type="predicted"/>
<dbReference type="EMBL" id="ODYU01008838">
    <property type="protein sequence ID" value="SOQ52789.1"/>
    <property type="molecule type" value="Genomic_DNA"/>
</dbReference>
<dbReference type="AlphaFoldDB" id="A0A2H1WI95"/>
<gene>
    <name evidence="1" type="ORF">SFRICE_027089</name>
</gene>
<protein>
    <submittedName>
        <fullName evidence="1">SFRICE_027089</fullName>
    </submittedName>
</protein>